<protein>
    <submittedName>
        <fullName evidence="1">DUF5956 family protein</fullName>
    </submittedName>
</protein>
<dbReference type="Pfam" id="PF19381">
    <property type="entry name" value="DUF5956"/>
    <property type="match status" value="1"/>
</dbReference>
<comment type="caution">
    <text evidence="1">The sequence shown here is derived from an EMBL/GenBank/DDBJ whole genome shotgun (WGS) entry which is preliminary data.</text>
</comment>
<evidence type="ECO:0000313" key="2">
    <source>
        <dbReference type="Proteomes" id="UP001596263"/>
    </source>
</evidence>
<accession>A0ABW0CX56</accession>
<gene>
    <name evidence="1" type="ORF">ACFPQ9_42660</name>
</gene>
<sequence length="178" mass="19959">MHQPPYTWPDFPLAAPPDPRALAIAPAPVTLHRSGRRYERIGDSGWHMVVCWYAGPDHAVRVRDQPDWHTVRTRFAAPDAADRTHAEPRTTDDQDIIEEAVNSYLAEAGIPPRPRGFTWFIEVPAHRPLTALWQDISQRERRLPTRAPGADEIAAAIAPAVTRFYDPDTYAALDSGPL</sequence>
<proteinExistence type="predicted"/>
<dbReference type="Proteomes" id="UP001596263">
    <property type="component" value="Unassembled WGS sequence"/>
</dbReference>
<name>A0ABW0CX56_STRCD</name>
<dbReference type="InterPro" id="IPR046000">
    <property type="entry name" value="DUF5956"/>
</dbReference>
<dbReference type="RefSeq" id="WP_380865414.1">
    <property type="nucleotide sequence ID" value="NZ_JBHSKM010000050.1"/>
</dbReference>
<keyword evidence="2" id="KW-1185">Reference proteome</keyword>
<dbReference type="EMBL" id="JBHSKM010000050">
    <property type="protein sequence ID" value="MFC5220530.1"/>
    <property type="molecule type" value="Genomic_DNA"/>
</dbReference>
<organism evidence="1 2">
    <name type="scientific">Streptomyces coerulescens</name>
    <dbReference type="NCBI Taxonomy" id="29304"/>
    <lineage>
        <taxon>Bacteria</taxon>
        <taxon>Bacillati</taxon>
        <taxon>Actinomycetota</taxon>
        <taxon>Actinomycetes</taxon>
        <taxon>Kitasatosporales</taxon>
        <taxon>Streptomycetaceae</taxon>
        <taxon>Streptomyces</taxon>
    </lineage>
</organism>
<reference evidence="2" key="1">
    <citation type="journal article" date="2019" name="Int. J. Syst. Evol. Microbiol.">
        <title>The Global Catalogue of Microorganisms (GCM) 10K type strain sequencing project: providing services to taxonomists for standard genome sequencing and annotation.</title>
        <authorList>
            <consortium name="The Broad Institute Genomics Platform"/>
            <consortium name="The Broad Institute Genome Sequencing Center for Infectious Disease"/>
            <person name="Wu L."/>
            <person name="Ma J."/>
        </authorList>
    </citation>
    <scope>NUCLEOTIDE SEQUENCE [LARGE SCALE GENOMIC DNA]</scope>
    <source>
        <strain evidence="2">KCTC 42586</strain>
    </source>
</reference>
<evidence type="ECO:0000313" key="1">
    <source>
        <dbReference type="EMBL" id="MFC5220530.1"/>
    </source>
</evidence>